<evidence type="ECO:0000313" key="2">
    <source>
        <dbReference type="Proteomes" id="UP000003053"/>
    </source>
</evidence>
<protein>
    <recommendedName>
        <fullName evidence="3">SGNH hydrolase-type esterase domain-containing protein</fullName>
    </recommendedName>
</protein>
<comment type="caution">
    <text evidence="1">The sequence shown here is derived from an EMBL/GenBank/DDBJ whole genome shotgun (WGS) entry which is preliminary data.</text>
</comment>
<gene>
    <name evidence="1" type="ORF">PI23P_01977</name>
</gene>
<dbReference type="HOGENOM" id="CLU_055108_1_0_10"/>
<dbReference type="Gene3D" id="3.40.50.1110">
    <property type="entry name" value="SGNH hydrolase"/>
    <property type="match status" value="1"/>
</dbReference>
<dbReference type="STRING" id="313594.PI23P_01977"/>
<name>A4BW82_9FLAO</name>
<evidence type="ECO:0000313" key="1">
    <source>
        <dbReference type="EMBL" id="EAR13223.1"/>
    </source>
</evidence>
<accession>A4BW82</accession>
<sequence>MIASKNSIYNFILVSFLAIILPLNLFAQEKKPTRVLFVGNSFTYFWNMPQLVKAMGASQGVSLEIHQSTVGGSNLKQHWLEEKGTLTRKFLKEERWDYVILGDHSLSTIDTPESFKIYAKKFSKLVRSGGAEPIFYMTWAYKSNPLMQPAITQGYTELAAELDASIIPVGPIWMQARELRPDLNMYFDDKHPSTDGSYLIALIVYKTLTGNAINEISNRVTTTDIDGEKLYLSFVLEENALFFKQLVTAAGIEPIKL</sequence>
<organism evidence="1 2">
    <name type="scientific">Polaribacter irgensii 23-P</name>
    <dbReference type="NCBI Taxonomy" id="313594"/>
    <lineage>
        <taxon>Bacteria</taxon>
        <taxon>Pseudomonadati</taxon>
        <taxon>Bacteroidota</taxon>
        <taxon>Flavobacteriia</taxon>
        <taxon>Flavobacteriales</taxon>
        <taxon>Flavobacteriaceae</taxon>
    </lineage>
</organism>
<proteinExistence type="predicted"/>
<dbReference type="InterPro" id="IPR036514">
    <property type="entry name" value="SGNH_hydro_sf"/>
</dbReference>
<evidence type="ECO:0008006" key="3">
    <source>
        <dbReference type="Google" id="ProtNLM"/>
    </source>
</evidence>
<dbReference type="SUPFAM" id="SSF52266">
    <property type="entry name" value="SGNH hydrolase"/>
    <property type="match status" value="1"/>
</dbReference>
<dbReference type="eggNOG" id="COG2755">
    <property type="taxonomic scope" value="Bacteria"/>
</dbReference>
<reference evidence="1 2" key="1">
    <citation type="submission" date="2006-02" db="EMBL/GenBank/DDBJ databases">
        <authorList>
            <person name="Murray A."/>
            <person name="Staley J."/>
            <person name="Ferriera S."/>
            <person name="Johnson J."/>
            <person name="Kravitz S."/>
            <person name="Halpern A."/>
            <person name="Remington K."/>
            <person name="Beeson K."/>
            <person name="Tran B."/>
            <person name="Rogers Y.-H."/>
            <person name="Friedman R."/>
            <person name="Venter J.C."/>
        </authorList>
    </citation>
    <scope>NUCLEOTIDE SEQUENCE [LARGE SCALE GENOMIC DNA]</scope>
    <source>
        <strain evidence="1 2">23-P</strain>
    </source>
</reference>
<dbReference type="AlphaFoldDB" id="A4BW82"/>
<dbReference type="OrthoDB" id="7443339at2"/>
<keyword evidence="2" id="KW-1185">Reference proteome</keyword>
<dbReference type="Proteomes" id="UP000003053">
    <property type="component" value="Unassembled WGS sequence"/>
</dbReference>
<dbReference type="RefSeq" id="WP_004569018.1">
    <property type="nucleotide sequence ID" value="NZ_CH724148.1"/>
</dbReference>
<dbReference type="GO" id="GO:0016788">
    <property type="term" value="F:hydrolase activity, acting on ester bonds"/>
    <property type="evidence" value="ECO:0007669"/>
    <property type="project" value="UniProtKB-ARBA"/>
</dbReference>
<dbReference type="EMBL" id="AAOG01000001">
    <property type="protein sequence ID" value="EAR13223.1"/>
    <property type="molecule type" value="Genomic_DNA"/>
</dbReference>